<name>A0A8H4F1P2_MUCCL</name>
<organism evidence="2 3">
    <name type="scientific">Mucor circinelloides f. lusitanicus</name>
    <name type="common">Mucor racemosus var. lusitanicus</name>
    <dbReference type="NCBI Taxonomy" id="29924"/>
    <lineage>
        <taxon>Eukaryota</taxon>
        <taxon>Fungi</taxon>
        <taxon>Fungi incertae sedis</taxon>
        <taxon>Mucoromycota</taxon>
        <taxon>Mucoromycotina</taxon>
        <taxon>Mucoromycetes</taxon>
        <taxon>Mucorales</taxon>
        <taxon>Mucorineae</taxon>
        <taxon>Mucoraceae</taxon>
        <taxon>Mucor</taxon>
    </lineage>
</organism>
<keyword evidence="1" id="KW-0732">Signal</keyword>
<feature type="chain" id="PRO_5034707129" description="Secreted protein" evidence="1">
    <location>
        <begin position="18"/>
        <end position="93"/>
    </location>
</feature>
<dbReference type="AlphaFoldDB" id="A0A8H4F1P2"/>
<sequence>MACVVLVGRCLLLASRCCCCCCCCFLGFACESFFLPFAVDVDVDDVLVVAAKVFALACFFLEGCSSFRLGGGGLFSCCEEGASGEKAAMGVKS</sequence>
<dbReference type="Proteomes" id="UP000469890">
    <property type="component" value="Unassembled WGS sequence"/>
</dbReference>
<proteinExistence type="predicted"/>
<gene>
    <name evidence="2" type="ORF">FB192DRAFT_1382250</name>
</gene>
<evidence type="ECO:0000256" key="1">
    <source>
        <dbReference type="SAM" id="SignalP"/>
    </source>
</evidence>
<evidence type="ECO:0000313" key="2">
    <source>
        <dbReference type="EMBL" id="KAF1800778.1"/>
    </source>
</evidence>
<accession>A0A8H4F1P2</accession>
<comment type="caution">
    <text evidence="2">The sequence shown here is derived from an EMBL/GenBank/DDBJ whole genome shotgun (WGS) entry which is preliminary data.</text>
</comment>
<evidence type="ECO:0000313" key="3">
    <source>
        <dbReference type="Proteomes" id="UP000469890"/>
    </source>
</evidence>
<evidence type="ECO:0008006" key="4">
    <source>
        <dbReference type="Google" id="ProtNLM"/>
    </source>
</evidence>
<protein>
    <recommendedName>
        <fullName evidence="4">Secreted protein</fullName>
    </recommendedName>
</protein>
<feature type="signal peptide" evidence="1">
    <location>
        <begin position="1"/>
        <end position="17"/>
    </location>
</feature>
<dbReference type="EMBL" id="JAAECE010000005">
    <property type="protein sequence ID" value="KAF1800778.1"/>
    <property type="molecule type" value="Genomic_DNA"/>
</dbReference>
<reference evidence="2 3" key="1">
    <citation type="submission" date="2019-09" db="EMBL/GenBank/DDBJ databases">
        <authorList>
            <consortium name="DOE Joint Genome Institute"/>
            <person name="Mondo S.J."/>
            <person name="Navarro-Mendoza M.I."/>
            <person name="Perez-Arques C."/>
            <person name="Panchal S."/>
            <person name="Nicolas F.E."/>
            <person name="Ganguly P."/>
            <person name="Pangilinan J."/>
            <person name="Grigoriev I."/>
            <person name="Heitman J."/>
            <person name="Sanya K."/>
            <person name="Garre V."/>
        </authorList>
    </citation>
    <scope>NUCLEOTIDE SEQUENCE [LARGE SCALE GENOMIC DNA]</scope>
    <source>
        <strain evidence="2 3">MU402</strain>
    </source>
</reference>